<protein>
    <submittedName>
        <fullName evidence="1">Uncharacterized protein</fullName>
    </submittedName>
</protein>
<reference evidence="2" key="1">
    <citation type="submission" date="2011-04" db="EMBL/GenBank/DDBJ databases">
        <title>Complete sequence of Cellvibrio gilvus ATCC 13127.</title>
        <authorList>
            <person name="Lucas S."/>
            <person name="Han J."/>
            <person name="Lapidus A."/>
            <person name="Cheng J.-F."/>
            <person name="Goodwin L."/>
            <person name="Pitluck S."/>
            <person name="Peters L."/>
            <person name="Munk A."/>
            <person name="Detter J.C."/>
            <person name="Han C."/>
            <person name="Tapia R."/>
            <person name="Land M."/>
            <person name="Hauser L."/>
            <person name="Kyrpides N."/>
            <person name="Ivanova N."/>
            <person name="Ovchinnikova G."/>
            <person name="Pagani I."/>
            <person name="Mead D."/>
            <person name="Brumm P."/>
            <person name="Woyke T."/>
        </authorList>
    </citation>
    <scope>NUCLEOTIDE SEQUENCE [LARGE SCALE GENOMIC DNA]</scope>
    <source>
        <strain evidence="2">ATCC 13127 / NRRL B-14078</strain>
    </source>
</reference>
<proteinExistence type="predicted"/>
<dbReference type="KEGG" id="cga:Celgi_3165"/>
<evidence type="ECO:0000313" key="2">
    <source>
        <dbReference type="Proteomes" id="UP000000485"/>
    </source>
</evidence>
<dbReference type="HOGENOM" id="CLU_1432194_0_0_11"/>
<organism evidence="1 2">
    <name type="scientific">Cellulomonas gilvus (strain ATCC 13127 / NRRL B-14078)</name>
    <name type="common">Cellvibrio gilvus</name>
    <dbReference type="NCBI Taxonomy" id="593907"/>
    <lineage>
        <taxon>Bacteria</taxon>
        <taxon>Bacillati</taxon>
        <taxon>Actinomycetota</taxon>
        <taxon>Actinomycetes</taxon>
        <taxon>Micrococcales</taxon>
        <taxon>Cellulomonadaceae</taxon>
        <taxon>Cellulomonas</taxon>
    </lineage>
</organism>
<gene>
    <name evidence="1" type="ordered locus">Celgi_3165</name>
</gene>
<dbReference type="AlphaFoldDB" id="F7ZZA9"/>
<dbReference type="EMBL" id="CP002665">
    <property type="protein sequence ID" value="AEI13656.1"/>
    <property type="molecule type" value="Genomic_DNA"/>
</dbReference>
<name>F7ZZA9_CELGA</name>
<dbReference type="Proteomes" id="UP000000485">
    <property type="component" value="Chromosome"/>
</dbReference>
<keyword evidence="2" id="KW-1185">Reference proteome</keyword>
<accession>F7ZZA9</accession>
<sequence length="189" mass="20562">MTPMFGEDGWCRVCGVPLRKQAGSMVLERRNITVEGGWVPYLFGDTICLESSLALAAAEKFNLDLRPIAWHGVSPGDALQIVIPVVGDAWFDHGELRAKAIGKHGSAGARCAECGTWRWLPLGFAPMPPPFGTLPPLRVRPSLGAVDVAASPEVFGDGLMAFRQMLFRRELAEFIAAASPRDFEARTVR</sequence>
<evidence type="ECO:0000313" key="1">
    <source>
        <dbReference type="EMBL" id="AEI13656.1"/>
    </source>
</evidence>